<evidence type="ECO:0000313" key="1">
    <source>
        <dbReference type="EMBL" id="GAA0754048.1"/>
    </source>
</evidence>
<dbReference type="EMBL" id="BAAAEW010000019">
    <property type="protein sequence ID" value="GAA0754048.1"/>
    <property type="molecule type" value="Genomic_DNA"/>
</dbReference>
<name>A0ABP3VD67_9BURK</name>
<sequence>MGFRDASANPPWIEFATSPSTRFVFEPREMPRTFQGGRFVARKHPPGYLELLEAVGELGFALGDLSCSLSRVESRVARQGKGNSPRLAFGYRVGTLMCRSNAGVLVDPH</sequence>
<keyword evidence="2" id="KW-1185">Reference proteome</keyword>
<gene>
    <name evidence="1" type="ORF">GCM10009107_30100</name>
</gene>
<dbReference type="Proteomes" id="UP001500279">
    <property type="component" value="Unassembled WGS sequence"/>
</dbReference>
<accession>A0ABP3VD67</accession>
<protein>
    <submittedName>
        <fullName evidence="1">Uncharacterized protein</fullName>
    </submittedName>
</protein>
<proteinExistence type="predicted"/>
<reference evidence="2" key="1">
    <citation type="journal article" date="2019" name="Int. J. Syst. Evol. Microbiol.">
        <title>The Global Catalogue of Microorganisms (GCM) 10K type strain sequencing project: providing services to taxonomists for standard genome sequencing and annotation.</title>
        <authorList>
            <consortium name="The Broad Institute Genomics Platform"/>
            <consortium name="The Broad Institute Genome Sequencing Center for Infectious Disease"/>
            <person name="Wu L."/>
            <person name="Ma J."/>
        </authorList>
    </citation>
    <scope>NUCLEOTIDE SEQUENCE [LARGE SCALE GENOMIC DNA]</scope>
    <source>
        <strain evidence="2">JCM 15503</strain>
    </source>
</reference>
<evidence type="ECO:0000313" key="2">
    <source>
        <dbReference type="Proteomes" id="UP001500279"/>
    </source>
</evidence>
<organism evidence="1 2">
    <name type="scientific">Ideonella azotifigens</name>
    <dbReference type="NCBI Taxonomy" id="513160"/>
    <lineage>
        <taxon>Bacteria</taxon>
        <taxon>Pseudomonadati</taxon>
        <taxon>Pseudomonadota</taxon>
        <taxon>Betaproteobacteria</taxon>
        <taxon>Burkholderiales</taxon>
        <taxon>Sphaerotilaceae</taxon>
        <taxon>Ideonella</taxon>
    </lineage>
</organism>
<comment type="caution">
    <text evidence="1">The sequence shown here is derived from an EMBL/GenBank/DDBJ whole genome shotgun (WGS) entry which is preliminary data.</text>
</comment>